<feature type="compositionally biased region" description="Polar residues" evidence="1">
    <location>
        <begin position="89"/>
        <end position="98"/>
    </location>
</feature>
<evidence type="ECO:0000313" key="4">
    <source>
        <dbReference type="Proteomes" id="UP001549143"/>
    </source>
</evidence>
<evidence type="ECO:0000256" key="2">
    <source>
        <dbReference type="SAM" id="SignalP"/>
    </source>
</evidence>
<accession>A0ABV2KIP7</accession>
<dbReference type="EMBL" id="JBEPMN010000001">
    <property type="protein sequence ID" value="MET3659959.1"/>
    <property type="molecule type" value="Genomic_DNA"/>
</dbReference>
<keyword evidence="4" id="KW-1185">Reference proteome</keyword>
<feature type="chain" id="PRO_5046202582" description="Lipoprotein" evidence="2">
    <location>
        <begin position="29"/>
        <end position="224"/>
    </location>
</feature>
<protein>
    <recommendedName>
        <fullName evidence="5">Lipoprotein</fullName>
    </recommendedName>
</protein>
<evidence type="ECO:0008006" key="5">
    <source>
        <dbReference type="Google" id="ProtNLM"/>
    </source>
</evidence>
<gene>
    <name evidence="3" type="ORF">ABID44_000259</name>
</gene>
<evidence type="ECO:0000313" key="3">
    <source>
        <dbReference type="EMBL" id="MET3659959.1"/>
    </source>
</evidence>
<reference evidence="3 4" key="1">
    <citation type="submission" date="2024-06" db="EMBL/GenBank/DDBJ databases">
        <title>Genomic Encyclopedia of Type Strains, Phase IV (KMG-IV): sequencing the most valuable type-strain genomes for metagenomic binning, comparative biology and taxonomic classification.</title>
        <authorList>
            <person name="Goeker M."/>
        </authorList>
    </citation>
    <scope>NUCLEOTIDE SEQUENCE [LARGE SCALE GENOMIC DNA]</scope>
    <source>
        <strain evidence="3 4">DSM 19730</strain>
    </source>
</reference>
<feature type="signal peptide" evidence="2">
    <location>
        <begin position="1"/>
        <end position="28"/>
    </location>
</feature>
<name>A0ABV2KIP7_9HYPH</name>
<feature type="compositionally biased region" description="Polar residues" evidence="1">
    <location>
        <begin position="155"/>
        <end position="176"/>
    </location>
</feature>
<comment type="caution">
    <text evidence="3">The sequence shown here is derived from an EMBL/GenBank/DDBJ whole genome shotgun (WGS) entry which is preliminary data.</text>
</comment>
<organism evidence="3 4">
    <name type="scientific">Aquamicrobium ahrensii</name>
    <dbReference type="NCBI Taxonomy" id="469551"/>
    <lineage>
        <taxon>Bacteria</taxon>
        <taxon>Pseudomonadati</taxon>
        <taxon>Pseudomonadota</taxon>
        <taxon>Alphaproteobacteria</taxon>
        <taxon>Hyphomicrobiales</taxon>
        <taxon>Phyllobacteriaceae</taxon>
        <taxon>Aquamicrobium</taxon>
    </lineage>
</organism>
<feature type="region of interest" description="Disordered" evidence="1">
    <location>
        <begin position="67"/>
        <end position="198"/>
    </location>
</feature>
<proteinExistence type="predicted"/>
<feature type="compositionally biased region" description="Basic and acidic residues" evidence="1">
    <location>
        <begin position="102"/>
        <end position="111"/>
    </location>
</feature>
<keyword evidence="2" id="KW-0732">Signal</keyword>
<dbReference type="Proteomes" id="UP001549143">
    <property type="component" value="Unassembled WGS sequence"/>
</dbReference>
<sequence length="224" mass="24703">MSFFGMNDTRCGRLAMLASLAASGAMLAGCVSSPTYGTDRTATEQLATDLSSALTFAPPKRERIDYKPRPELVKPAPGQKGNLPAPQDSVVQTASGQWPESPEQRRARIRESATANQDNRFYEPEITNDLPARTASVPVASDKFDPTENARVAKGQSSEVQKRLAQSRQGNPTTRRYLSEPPLDYRVAANTAPQDELGEDEYVKERRLKRAASKKGGMFDWLPW</sequence>
<evidence type="ECO:0000256" key="1">
    <source>
        <dbReference type="SAM" id="MobiDB-lite"/>
    </source>
</evidence>